<evidence type="ECO:0000259" key="2">
    <source>
        <dbReference type="SMART" id="SM01054"/>
    </source>
</evidence>
<reference evidence="3" key="1">
    <citation type="submission" date="2023-07" db="EMBL/GenBank/DDBJ databases">
        <title>A chromosome-level genome assembly of Lolium multiflorum.</title>
        <authorList>
            <person name="Chen Y."/>
            <person name="Copetti D."/>
            <person name="Kolliker R."/>
            <person name="Studer B."/>
        </authorList>
    </citation>
    <scope>NUCLEOTIDE SEQUENCE</scope>
    <source>
        <strain evidence="3">02402/16</strain>
        <tissue evidence="3">Leaf</tissue>
    </source>
</reference>
<keyword evidence="4" id="KW-1185">Reference proteome</keyword>
<dbReference type="PANTHER" id="PTHR33349:SF41">
    <property type="entry name" value="EMB|CAB62594.1"/>
    <property type="match status" value="1"/>
</dbReference>
<feature type="compositionally biased region" description="Basic and acidic residues" evidence="1">
    <location>
        <begin position="947"/>
        <end position="957"/>
    </location>
</feature>
<dbReference type="PANTHER" id="PTHR33349">
    <property type="entry name" value="EMB|CAB62594.1"/>
    <property type="match status" value="1"/>
</dbReference>
<protein>
    <recommendedName>
        <fullName evidence="2">Calmodulin-binding domain-containing protein</fullName>
    </recommendedName>
</protein>
<sequence>MSKVLERRNSFGATTPASSTSASDSSRKEEKPVPRYLRPSTGSCHDLCKHGHRNPSEEIQKFLGGRRKKLPTHLNNLTLHGSITLDTPPKDARSRRNISLVKSSISLGEADRVVHKIKSANLRGAASSEHLVPLVALADHKSVSSDGRKKQPEVAQRTSPNPKSPNGVRNFDKKAAMPVKGSKLPEKTQQEKARTVEKTLQERARTAEKTPREKARTAEKATTVKQSLVKRPASLPTKLNLIKQSSVSSQASSNLVSSKDKNTLKGRLTSSPAIITGKRTSNSGKAGRSPMRSSNANIDGKSGSDLLITPLSIESDITASVKIQDDVQDSCVTDHLVESTAAELSADATEYAEKFRIEPEETSSEDGLDMSITSSSVESDVEAQDDVQGSCIAGHSVESALAELPPSATEYVDKSGPTAKDACTFISEDEVECHENIEALAAELPIKSIIALELQRSFDGQEVKAVITKSDLEHMQPEQNAIANRALKGEDIQTDDAALYQLSERLTAVQTAGVHDSALTESTLQSDADGVKVNAGVESLVIESREDVGAHEDTDDAAPCQSSKDVECDADGVEVNAGVESVVIESREDVGAHETTDDAAPCQSYKELTAVQNADVRSETEADEVKIIENGSVQSVITENGEYMGAHEDLQGLPELGALDKEHADPEYCLDCSAGNATENVNAAEIVEVKTFNGTPHCQSILETSSDGELLEQPKPVLTEPIQTDVVTSVHNDGTFEQDKLKSMIVAQQLLEELSDDENYEEYDYELVELDESDAEHEGVTINPNIDESSKEKGQWTKRISSLHPDEASTTPYKLKFKRGKIVELTPDSNGPRRLIFRRRAASEVANGDGQLARRIYKRNIRNNGVPAEPDLESPGVKLRHQDAQDKKDAQGLFNNVIEETASKLVESRKSKVKALVGAFETVILLQDGNPSPSTPQASMSPYSVHNDGEKASDGPV</sequence>
<feature type="region of interest" description="Disordered" evidence="1">
    <location>
        <begin position="141"/>
        <end position="225"/>
    </location>
</feature>
<feature type="region of interest" description="Disordered" evidence="1">
    <location>
        <begin position="244"/>
        <end position="303"/>
    </location>
</feature>
<feature type="region of interest" description="Disordered" evidence="1">
    <location>
        <begin position="927"/>
        <end position="957"/>
    </location>
</feature>
<dbReference type="SMART" id="SM01054">
    <property type="entry name" value="CaM_binding"/>
    <property type="match status" value="1"/>
</dbReference>
<dbReference type="EMBL" id="JAUUTY010000004">
    <property type="protein sequence ID" value="KAK1652039.1"/>
    <property type="molecule type" value="Genomic_DNA"/>
</dbReference>
<feature type="compositionally biased region" description="Basic and acidic residues" evidence="1">
    <location>
        <begin position="183"/>
        <end position="219"/>
    </location>
</feature>
<accession>A0AAD8WFB2</accession>
<dbReference type="Pfam" id="PF07839">
    <property type="entry name" value="CaM_binding"/>
    <property type="match status" value="1"/>
</dbReference>
<feature type="compositionally biased region" description="Basic and acidic residues" evidence="1">
    <location>
        <begin position="141"/>
        <end position="152"/>
    </location>
</feature>
<gene>
    <name evidence="3" type="ORF">QYE76_069844</name>
</gene>
<name>A0AAD8WFB2_LOLMU</name>
<feature type="domain" description="Calmodulin-binding" evidence="2">
    <location>
        <begin position="811"/>
        <end position="925"/>
    </location>
</feature>
<feature type="compositionally biased region" description="Polar residues" evidence="1">
    <location>
        <begin position="268"/>
        <end position="284"/>
    </location>
</feature>
<feature type="region of interest" description="Disordered" evidence="1">
    <location>
        <begin position="1"/>
        <end position="52"/>
    </location>
</feature>
<evidence type="ECO:0000313" key="4">
    <source>
        <dbReference type="Proteomes" id="UP001231189"/>
    </source>
</evidence>
<dbReference type="GO" id="GO:0005516">
    <property type="term" value="F:calmodulin binding"/>
    <property type="evidence" value="ECO:0007669"/>
    <property type="project" value="InterPro"/>
</dbReference>
<dbReference type="Proteomes" id="UP001231189">
    <property type="component" value="Unassembled WGS sequence"/>
</dbReference>
<feature type="region of interest" description="Disordered" evidence="1">
    <location>
        <begin position="358"/>
        <end position="385"/>
    </location>
</feature>
<proteinExistence type="predicted"/>
<comment type="caution">
    <text evidence="3">The sequence shown here is derived from an EMBL/GenBank/DDBJ whole genome shotgun (WGS) entry which is preliminary data.</text>
</comment>
<feature type="compositionally biased region" description="Low complexity" evidence="1">
    <location>
        <begin position="244"/>
        <end position="257"/>
    </location>
</feature>
<evidence type="ECO:0000313" key="3">
    <source>
        <dbReference type="EMBL" id="KAK1652039.1"/>
    </source>
</evidence>
<feature type="compositionally biased region" description="Polar residues" evidence="1">
    <location>
        <begin position="929"/>
        <end position="944"/>
    </location>
</feature>
<evidence type="ECO:0000256" key="1">
    <source>
        <dbReference type="SAM" id="MobiDB-lite"/>
    </source>
</evidence>
<dbReference type="InterPro" id="IPR012417">
    <property type="entry name" value="CaM-bd_dom_pln"/>
</dbReference>
<organism evidence="3 4">
    <name type="scientific">Lolium multiflorum</name>
    <name type="common">Italian ryegrass</name>
    <name type="synonym">Lolium perenne subsp. multiflorum</name>
    <dbReference type="NCBI Taxonomy" id="4521"/>
    <lineage>
        <taxon>Eukaryota</taxon>
        <taxon>Viridiplantae</taxon>
        <taxon>Streptophyta</taxon>
        <taxon>Embryophyta</taxon>
        <taxon>Tracheophyta</taxon>
        <taxon>Spermatophyta</taxon>
        <taxon>Magnoliopsida</taxon>
        <taxon>Liliopsida</taxon>
        <taxon>Poales</taxon>
        <taxon>Poaceae</taxon>
        <taxon>BOP clade</taxon>
        <taxon>Pooideae</taxon>
        <taxon>Poodae</taxon>
        <taxon>Poeae</taxon>
        <taxon>Poeae Chloroplast Group 2 (Poeae type)</taxon>
        <taxon>Loliodinae</taxon>
        <taxon>Loliinae</taxon>
        <taxon>Lolium</taxon>
    </lineage>
</organism>
<dbReference type="AlphaFoldDB" id="A0AAD8WFB2"/>
<feature type="compositionally biased region" description="Low complexity" evidence="1">
    <location>
        <begin position="13"/>
        <end position="24"/>
    </location>
</feature>